<evidence type="ECO:0000313" key="3">
    <source>
        <dbReference type="Proteomes" id="UP000886653"/>
    </source>
</evidence>
<feature type="transmembrane region" description="Helical" evidence="1">
    <location>
        <begin position="138"/>
        <end position="159"/>
    </location>
</feature>
<protein>
    <submittedName>
        <fullName evidence="2">Uncharacterized protein</fullName>
    </submittedName>
</protein>
<keyword evidence="1" id="KW-0812">Transmembrane</keyword>
<dbReference type="AlphaFoldDB" id="A0A9P6NHC7"/>
<gene>
    <name evidence="2" type="ORF">CROQUDRAFT_47905</name>
</gene>
<reference evidence="2" key="1">
    <citation type="submission" date="2013-11" db="EMBL/GenBank/DDBJ databases">
        <title>Genome sequence of the fusiform rust pathogen reveals effectors for host alternation and coevolution with pine.</title>
        <authorList>
            <consortium name="DOE Joint Genome Institute"/>
            <person name="Smith K."/>
            <person name="Pendleton A."/>
            <person name="Kubisiak T."/>
            <person name="Anderson C."/>
            <person name="Salamov A."/>
            <person name="Aerts A."/>
            <person name="Riley R."/>
            <person name="Clum A."/>
            <person name="Lindquist E."/>
            <person name="Ence D."/>
            <person name="Campbell M."/>
            <person name="Kronenberg Z."/>
            <person name="Feau N."/>
            <person name="Dhillon B."/>
            <person name="Hamelin R."/>
            <person name="Burleigh J."/>
            <person name="Smith J."/>
            <person name="Yandell M."/>
            <person name="Nelson C."/>
            <person name="Grigoriev I."/>
            <person name="Davis J."/>
        </authorList>
    </citation>
    <scope>NUCLEOTIDE SEQUENCE</scope>
    <source>
        <strain evidence="2">G11</strain>
    </source>
</reference>
<accession>A0A9P6NHC7</accession>
<evidence type="ECO:0000256" key="1">
    <source>
        <dbReference type="SAM" id="Phobius"/>
    </source>
</evidence>
<organism evidence="2 3">
    <name type="scientific">Cronartium quercuum f. sp. fusiforme G11</name>
    <dbReference type="NCBI Taxonomy" id="708437"/>
    <lineage>
        <taxon>Eukaryota</taxon>
        <taxon>Fungi</taxon>
        <taxon>Dikarya</taxon>
        <taxon>Basidiomycota</taxon>
        <taxon>Pucciniomycotina</taxon>
        <taxon>Pucciniomycetes</taxon>
        <taxon>Pucciniales</taxon>
        <taxon>Coleosporiaceae</taxon>
        <taxon>Cronartium</taxon>
    </lineage>
</organism>
<keyword evidence="1" id="KW-1133">Transmembrane helix</keyword>
<keyword evidence="1" id="KW-0472">Membrane</keyword>
<evidence type="ECO:0000313" key="2">
    <source>
        <dbReference type="EMBL" id="KAG0144048.1"/>
    </source>
</evidence>
<keyword evidence="3" id="KW-1185">Reference proteome</keyword>
<name>A0A9P6NHC7_9BASI</name>
<dbReference type="OrthoDB" id="2504751at2759"/>
<comment type="caution">
    <text evidence="2">The sequence shown here is derived from an EMBL/GenBank/DDBJ whole genome shotgun (WGS) entry which is preliminary data.</text>
</comment>
<feature type="transmembrane region" description="Helical" evidence="1">
    <location>
        <begin position="179"/>
        <end position="201"/>
    </location>
</feature>
<feature type="transmembrane region" description="Helical" evidence="1">
    <location>
        <begin position="55"/>
        <end position="73"/>
    </location>
</feature>
<feature type="transmembrane region" description="Helical" evidence="1">
    <location>
        <begin position="25"/>
        <end position="48"/>
    </location>
</feature>
<proteinExistence type="predicted"/>
<sequence length="427" mass="46889">DAKGMNPFCSNTLANTQCNGLTRSALMALLSTGLCHGLLGLGLGGYLWRIKYSTNLGWLSALEGIMFSLAAVMEAASRFNPGDLDSFVSLEKFTATLGVLSSILFLGSQISACTVLIPPDALLTRPSLRKIRLIMIPALSVIAITSLVFDILAFNAVYYEISKSGIRVGAYNQAELEFYATRSVILLVVFLGLVGFTNPLLSRLSKRLPPSASRTANVGSKSFNNSHAAATPVDIQVSSSFQRLPIRWLQGAILVSIFKNVLALWNVNTIVARRAIGLFEYCAYIFVTVHWSRKQVERGNQQSRFFTTLHNNSEFSLPEVSESCSSNQARKPEPSAFYHRKLTEHIWTSSNLSSNKKVTDRRFRRLSTDTGVSFSTLVPGDSASTAAFLPRPPPAPLHLRERTLHGPHGSVLVPLREEILLGTLERK</sequence>
<dbReference type="Proteomes" id="UP000886653">
    <property type="component" value="Unassembled WGS sequence"/>
</dbReference>
<feature type="non-terminal residue" evidence="2">
    <location>
        <position position="1"/>
    </location>
</feature>
<dbReference type="EMBL" id="MU167304">
    <property type="protein sequence ID" value="KAG0144048.1"/>
    <property type="molecule type" value="Genomic_DNA"/>
</dbReference>
<feature type="transmembrane region" description="Helical" evidence="1">
    <location>
        <begin position="93"/>
        <end position="117"/>
    </location>
</feature>